<dbReference type="InterPro" id="IPR035985">
    <property type="entry name" value="Ubiquitin-activating_enz"/>
</dbReference>
<dbReference type="CDD" id="cd00757">
    <property type="entry name" value="ThiF_MoeB_HesA_family"/>
    <property type="match status" value="1"/>
</dbReference>
<evidence type="ECO:0000256" key="8">
    <source>
        <dbReference type="ARBA" id="ARBA00063809"/>
    </source>
</evidence>
<comment type="similarity">
    <text evidence="2">Belongs to the HesA/MoeB/ThiF family.</text>
</comment>
<keyword evidence="16" id="KW-1185">Reference proteome</keyword>
<comment type="subunit">
    <text evidence="8">Homodimer. Forms a stable heterotetrameric complex of 2 MoeB and 2 MoaD during adenylation of MoaD.</text>
</comment>
<dbReference type="InterPro" id="IPR045886">
    <property type="entry name" value="ThiF/MoeB/HesA"/>
</dbReference>
<evidence type="ECO:0000259" key="14">
    <source>
        <dbReference type="Pfam" id="PF00899"/>
    </source>
</evidence>
<dbReference type="GO" id="GO:0005829">
    <property type="term" value="C:cytosol"/>
    <property type="evidence" value="ECO:0007669"/>
    <property type="project" value="TreeGrafter"/>
</dbReference>
<gene>
    <name evidence="15" type="ORF">SAMN02745130_00578</name>
</gene>
<reference evidence="16" key="1">
    <citation type="submission" date="2017-02" db="EMBL/GenBank/DDBJ databases">
        <authorList>
            <person name="Varghese N."/>
            <person name="Submissions S."/>
        </authorList>
    </citation>
    <scope>NUCLEOTIDE SEQUENCE [LARGE SCALE GENOMIC DNA]</scope>
    <source>
        <strain evidence="16">ATCC 49788</strain>
    </source>
</reference>
<dbReference type="NCBIfam" id="NF004281">
    <property type="entry name" value="PRK05690.1"/>
    <property type="match status" value="1"/>
</dbReference>
<accession>A0A1T4VY88</accession>
<comment type="catalytic activity">
    <reaction evidence="6">
        <text>[molybdopterin-synthase sulfur-carrier protein]-C-terminal Gly-Gly + ATP + H(+) = [molybdopterin-synthase sulfur-carrier protein]-C-terminal Gly-Gly-AMP + diphosphate</text>
        <dbReference type="Rhea" id="RHEA:43616"/>
        <dbReference type="Rhea" id="RHEA-COMP:12159"/>
        <dbReference type="Rhea" id="RHEA-COMP:12202"/>
        <dbReference type="ChEBI" id="CHEBI:15378"/>
        <dbReference type="ChEBI" id="CHEBI:30616"/>
        <dbReference type="ChEBI" id="CHEBI:33019"/>
        <dbReference type="ChEBI" id="CHEBI:90618"/>
        <dbReference type="ChEBI" id="CHEBI:90778"/>
        <dbReference type="EC" id="2.7.7.80"/>
    </reaction>
</comment>
<dbReference type="PANTHER" id="PTHR10953:SF102">
    <property type="entry name" value="ADENYLYLTRANSFERASE AND SULFURTRANSFERASE MOCS3"/>
    <property type="match status" value="1"/>
</dbReference>
<evidence type="ECO:0000313" key="16">
    <source>
        <dbReference type="Proteomes" id="UP000190460"/>
    </source>
</evidence>
<dbReference type="OrthoDB" id="9804286at2"/>
<evidence type="ECO:0000256" key="13">
    <source>
        <dbReference type="ARBA" id="ARBA00078531"/>
    </source>
</evidence>
<evidence type="ECO:0000256" key="1">
    <source>
        <dbReference type="ARBA" id="ARBA00005046"/>
    </source>
</evidence>
<keyword evidence="5" id="KW-0067">ATP-binding</keyword>
<dbReference type="InterPro" id="IPR000594">
    <property type="entry name" value="ThiF_NAD_FAD-bd"/>
</dbReference>
<keyword evidence="3 15" id="KW-0808">Transferase</keyword>
<dbReference type="Proteomes" id="UP000190460">
    <property type="component" value="Unassembled WGS sequence"/>
</dbReference>
<name>A0A1T4VY88_9GAMM</name>
<dbReference type="GO" id="GO:0004792">
    <property type="term" value="F:thiosulfate-cyanide sulfurtransferase activity"/>
    <property type="evidence" value="ECO:0007669"/>
    <property type="project" value="TreeGrafter"/>
</dbReference>
<evidence type="ECO:0000256" key="12">
    <source>
        <dbReference type="ARBA" id="ARBA00075328"/>
    </source>
</evidence>
<dbReference type="Pfam" id="PF00899">
    <property type="entry name" value="ThiF"/>
    <property type="match status" value="1"/>
</dbReference>
<evidence type="ECO:0000256" key="2">
    <source>
        <dbReference type="ARBA" id="ARBA00009919"/>
    </source>
</evidence>
<organism evidence="15 16">
    <name type="scientific">Thiothrix eikelboomii</name>
    <dbReference type="NCBI Taxonomy" id="92487"/>
    <lineage>
        <taxon>Bacteria</taxon>
        <taxon>Pseudomonadati</taxon>
        <taxon>Pseudomonadota</taxon>
        <taxon>Gammaproteobacteria</taxon>
        <taxon>Thiotrichales</taxon>
        <taxon>Thiotrichaceae</taxon>
        <taxon>Thiothrix</taxon>
    </lineage>
</organism>
<dbReference type="STRING" id="92487.SAMN02745130_00578"/>
<evidence type="ECO:0000256" key="3">
    <source>
        <dbReference type="ARBA" id="ARBA00022679"/>
    </source>
</evidence>
<evidence type="ECO:0000256" key="9">
    <source>
        <dbReference type="ARBA" id="ARBA00066884"/>
    </source>
</evidence>
<evidence type="ECO:0000256" key="10">
    <source>
        <dbReference type="ARBA" id="ARBA00073635"/>
    </source>
</evidence>
<evidence type="ECO:0000256" key="6">
    <source>
        <dbReference type="ARBA" id="ARBA00052218"/>
    </source>
</evidence>
<comment type="function">
    <text evidence="7">Catalyzes the adenylation by ATP of the carboxyl group of the C-terminal glycine of sulfur carrier protein MoaD.</text>
</comment>
<dbReference type="EC" id="2.7.7.80" evidence="9"/>
<dbReference type="GO" id="GO:0008146">
    <property type="term" value="F:sulfotransferase activity"/>
    <property type="evidence" value="ECO:0007669"/>
    <property type="project" value="TreeGrafter"/>
</dbReference>
<feature type="domain" description="THIF-type NAD/FAD binding fold" evidence="14">
    <location>
        <begin position="11"/>
        <end position="245"/>
    </location>
</feature>
<comment type="pathway">
    <text evidence="1">Cofactor biosynthesis; molybdopterin biosynthesis.</text>
</comment>
<dbReference type="PANTHER" id="PTHR10953">
    <property type="entry name" value="UBIQUITIN-ACTIVATING ENZYME E1"/>
    <property type="match status" value="1"/>
</dbReference>
<dbReference type="SUPFAM" id="SSF69572">
    <property type="entry name" value="Activating enzymes of the ubiquitin-like proteins"/>
    <property type="match status" value="1"/>
</dbReference>
<dbReference type="Gene3D" id="3.40.50.720">
    <property type="entry name" value="NAD(P)-binding Rossmann-like Domain"/>
    <property type="match status" value="1"/>
</dbReference>
<dbReference type="FunFam" id="3.40.50.720:FF:000033">
    <property type="entry name" value="Adenylyltransferase and sulfurtransferase MOCS3"/>
    <property type="match status" value="1"/>
</dbReference>
<evidence type="ECO:0000256" key="7">
    <source>
        <dbReference type="ARBA" id="ARBA00055169"/>
    </source>
</evidence>
<proteinExistence type="inferred from homology"/>
<dbReference type="GO" id="GO:0005524">
    <property type="term" value="F:ATP binding"/>
    <property type="evidence" value="ECO:0007669"/>
    <property type="project" value="UniProtKB-KW"/>
</dbReference>
<keyword evidence="4" id="KW-0547">Nucleotide-binding</keyword>
<dbReference type="AlphaFoldDB" id="A0A1T4VY88"/>
<dbReference type="GO" id="GO:0008641">
    <property type="term" value="F:ubiquitin-like modifier activating enzyme activity"/>
    <property type="evidence" value="ECO:0007669"/>
    <property type="project" value="InterPro"/>
</dbReference>
<keyword evidence="15" id="KW-0548">Nucleotidyltransferase</keyword>
<evidence type="ECO:0000256" key="4">
    <source>
        <dbReference type="ARBA" id="ARBA00022741"/>
    </source>
</evidence>
<evidence type="ECO:0000256" key="5">
    <source>
        <dbReference type="ARBA" id="ARBA00022840"/>
    </source>
</evidence>
<evidence type="ECO:0000256" key="11">
    <source>
        <dbReference type="ARBA" id="ARBA00075110"/>
    </source>
</evidence>
<dbReference type="GO" id="GO:0061605">
    <property type="term" value="F:molybdopterin-synthase adenylyltransferase activity"/>
    <property type="evidence" value="ECO:0007669"/>
    <property type="project" value="UniProtKB-EC"/>
</dbReference>
<dbReference type="RefSeq" id="WP_078921064.1">
    <property type="nucleotide sequence ID" value="NZ_FUYB01000002.1"/>
</dbReference>
<dbReference type="EMBL" id="FUYB01000002">
    <property type="protein sequence ID" value="SKA69768.1"/>
    <property type="molecule type" value="Genomic_DNA"/>
</dbReference>
<evidence type="ECO:0000313" key="15">
    <source>
        <dbReference type="EMBL" id="SKA69768.1"/>
    </source>
</evidence>
<protein>
    <recommendedName>
        <fullName evidence="10">Molybdopterin-synthase adenylyltransferase</fullName>
        <ecNumber evidence="9">2.7.7.80</ecNumber>
    </recommendedName>
    <alternativeName>
        <fullName evidence="13">MoaD protein adenylase</fullName>
    </alternativeName>
    <alternativeName>
        <fullName evidence="11">Molybdopterin-converting factor subunit 1 adenylase</fullName>
    </alternativeName>
    <alternativeName>
        <fullName evidence="12">Sulfur carrier protein MoaD adenylyltransferase</fullName>
    </alternativeName>
</protein>
<sequence length="249" mass="26921">MDLTDEQLLRYSRQILLPQFDLAGQERLLQATVVIIGLGGLGSPAALYLAASGVGRLILIDPDTVDLSNLQRQIVHSQASIDHSKVSSAQQRLQQINPKIQIETYQQAFTEETLYAQIQSADLVLDCTDNLATRLAINAACVRANKPLVSAAAIRFEGQLGVFHASATTPCYQCFYGKLTELPQTCSTNGVLGPVLGVLGSMQAIEAIKLLTQLGEVLIGRVLLFDALSMEWTAIRVPKRADCPVCALS</sequence>